<reference evidence="1" key="1">
    <citation type="journal article" date="2019" name="bioRxiv">
        <title>The Genome of the Zebra Mussel, Dreissena polymorpha: A Resource for Invasive Species Research.</title>
        <authorList>
            <person name="McCartney M.A."/>
            <person name="Auch B."/>
            <person name="Kono T."/>
            <person name="Mallez S."/>
            <person name="Zhang Y."/>
            <person name="Obille A."/>
            <person name="Becker A."/>
            <person name="Abrahante J.E."/>
            <person name="Garbe J."/>
            <person name="Badalamenti J.P."/>
            <person name="Herman A."/>
            <person name="Mangelson H."/>
            <person name="Liachko I."/>
            <person name="Sullivan S."/>
            <person name="Sone E.D."/>
            <person name="Koren S."/>
            <person name="Silverstein K.A.T."/>
            <person name="Beckman K.B."/>
            <person name="Gohl D.M."/>
        </authorList>
    </citation>
    <scope>NUCLEOTIDE SEQUENCE</scope>
    <source>
        <strain evidence="1">Duluth1</strain>
        <tissue evidence="1">Whole animal</tissue>
    </source>
</reference>
<evidence type="ECO:0000313" key="1">
    <source>
        <dbReference type="EMBL" id="KAH3777668.1"/>
    </source>
</evidence>
<name>A0A9D4EDF3_DREPO</name>
<dbReference type="Proteomes" id="UP000828390">
    <property type="component" value="Unassembled WGS sequence"/>
</dbReference>
<evidence type="ECO:0000313" key="2">
    <source>
        <dbReference type="Proteomes" id="UP000828390"/>
    </source>
</evidence>
<protein>
    <submittedName>
        <fullName evidence="1">Uncharacterized protein</fullName>
    </submittedName>
</protein>
<reference evidence="1" key="2">
    <citation type="submission" date="2020-11" db="EMBL/GenBank/DDBJ databases">
        <authorList>
            <person name="McCartney M.A."/>
            <person name="Auch B."/>
            <person name="Kono T."/>
            <person name="Mallez S."/>
            <person name="Becker A."/>
            <person name="Gohl D.M."/>
            <person name="Silverstein K.A.T."/>
            <person name="Koren S."/>
            <person name="Bechman K.B."/>
            <person name="Herman A."/>
            <person name="Abrahante J.E."/>
            <person name="Garbe J."/>
        </authorList>
    </citation>
    <scope>NUCLEOTIDE SEQUENCE</scope>
    <source>
        <strain evidence="1">Duluth1</strain>
        <tissue evidence="1">Whole animal</tissue>
    </source>
</reference>
<keyword evidence="2" id="KW-1185">Reference proteome</keyword>
<gene>
    <name evidence="1" type="ORF">DPMN_179116</name>
</gene>
<dbReference type="EMBL" id="JAIWYP010000009">
    <property type="protein sequence ID" value="KAH3777668.1"/>
    <property type="molecule type" value="Genomic_DNA"/>
</dbReference>
<comment type="caution">
    <text evidence="1">The sequence shown here is derived from an EMBL/GenBank/DDBJ whole genome shotgun (WGS) entry which is preliminary data.</text>
</comment>
<sequence length="62" mass="7149">MCVDRWTKTVKSVSRVPVFPVKLCSQPTESPFTRETSCIWHRKCSLATSTNRQPTSMRSDFL</sequence>
<dbReference type="AlphaFoldDB" id="A0A9D4EDF3"/>
<organism evidence="1 2">
    <name type="scientific">Dreissena polymorpha</name>
    <name type="common">Zebra mussel</name>
    <name type="synonym">Mytilus polymorpha</name>
    <dbReference type="NCBI Taxonomy" id="45954"/>
    <lineage>
        <taxon>Eukaryota</taxon>
        <taxon>Metazoa</taxon>
        <taxon>Spiralia</taxon>
        <taxon>Lophotrochozoa</taxon>
        <taxon>Mollusca</taxon>
        <taxon>Bivalvia</taxon>
        <taxon>Autobranchia</taxon>
        <taxon>Heteroconchia</taxon>
        <taxon>Euheterodonta</taxon>
        <taxon>Imparidentia</taxon>
        <taxon>Neoheterodontei</taxon>
        <taxon>Myida</taxon>
        <taxon>Dreissenoidea</taxon>
        <taxon>Dreissenidae</taxon>
        <taxon>Dreissena</taxon>
    </lineage>
</organism>
<accession>A0A9D4EDF3</accession>
<proteinExistence type="predicted"/>